<name>A0A195EE29_9HYME</name>
<dbReference type="EMBL" id="KQ979074">
    <property type="protein sequence ID" value="KYN23057.1"/>
    <property type="molecule type" value="Genomic_DNA"/>
</dbReference>
<proteinExistence type="predicted"/>
<sequence length="163" mass="17838">VRKETGGRNAAVVETATQLRQRLARYQPPTTDVNSYHHPPGYKLPLLPVSSLPMLSAIFNAGARNACSRAGGRLSRTGRGNPGILGERHMSPRVLASKGVLCAREVTAPVQSRLSLVVDVRMCYLAPDTDLQSPSSFLCGHLILYRRFANHESALFVKEKQCI</sequence>
<accession>A0A195EE29</accession>
<protein>
    <submittedName>
        <fullName evidence="1">Uncharacterized protein</fullName>
    </submittedName>
</protein>
<organism evidence="1 2">
    <name type="scientific">Trachymyrmex cornetzi</name>
    <dbReference type="NCBI Taxonomy" id="471704"/>
    <lineage>
        <taxon>Eukaryota</taxon>
        <taxon>Metazoa</taxon>
        <taxon>Ecdysozoa</taxon>
        <taxon>Arthropoda</taxon>
        <taxon>Hexapoda</taxon>
        <taxon>Insecta</taxon>
        <taxon>Pterygota</taxon>
        <taxon>Neoptera</taxon>
        <taxon>Endopterygota</taxon>
        <taxon>Hymenoptera</taxon>
        <taxon>Apocrita</taxon>
        <taxon>Aculeata</taxon>
        <taxon>Formicoidea</taxon>
        <taxon>Formicidae</taxon>
        <taxon>Myrmicinae</taxon>
        <taxon>Trachymyrmex</taxon>
    </lineage>
</organism>
<evidence type="ECO:0000313" key="2">
    <source>
        <dbReference type="Proteomes" id="UP000078492"/>
    </source>
</evidence>
<evidence type="ECO:0000313" key="1">
    <source>
        <dbReference type="EMBL" id="KYN23057.1"/>
    </source>
</evidence>
<dbReference type="AlphaFoldDB" id="A0A195EE29"/>
<keyword evidence="2" id="KW-1185">Reference proteome</keyword>
<reference evidence="1 2" key="1">
    <citation type="submission" date="2015-09" db="EMBL/GenBank/DDBJ databases">
        <title>Trachymyrmex cornetzi WGS genome.</title>
        <authorList>
            <person name="Nygaard S."/>
            <person name="Hu H."/>
            <person name="Boomsma J."/>
            <person name="Zhang G."/>
        </authorList>
    </citation>
    <scope>NUCLEOTIDE SEQUENCE [LARGE SCALE GENOMIC DNA]</scope>
    <source>
        <strain evidence="1">Tcor2-1</strain>
        <tissue evidence="1">Whole body</tissue>
    </source>
</reference>
<gene>
    <name evidence="1" type="ORF">ALC57_04841</name>
</gene>
<dbReference type="Proteomes" id="UP000078492">
    <property type="component" value="Unassembled WGS sequence"/>
</dbReference>
<feature type="non-terminal residue" evidence="1">
    <location>
        <position position="1"/>
    </location>
</feature>